<evidence type="ECO:0000313" key="1">
    <source>
        <dbReference type="EMBL" id="OGZ26752.1"/>
    </source>
</evidence>
<reference evidence="1 2" key="1">
    <citation type="journal article" date="2016" name="Nat. Commun.">
        <title>Thousands of microbial genomes shed light on interconnected biogeochemical processes in an aquifer system.</title>
        <authorList>
            <person name="Anantharaman K."/>
            <person name="Brown C.T."/>
            <person name="Hug L.A."/>
            <person name="Sharon I."/>
            <person name="Castelle C.J."/>
            <person name="Probst A.J."/>
            <person name="Thomas B.C."/>
            <person name="Singh A."/>
            <person name="Wilkins M.J."/>
            <person name="Karaoz U."/>
            <person name="Brodie E.L."/>
            <person name="Williams K.H."/>
            <person name="Hubbard S.S."/>
            <person name="Banfield J.F."/>
        </authorList>
    </citation>
    <scope>NUCLEOTIDE SEQUENCE [LARGE SCALE GENOMIC DNA]</scope>
</reference>
<dbReference type="Proteomes" id="UP000177740">
    <property type="component" value="Unassembled WGS sequence"/>
</dbReference>
<protein>
    <submittedName>
        <fullName evidence="1">Uncharacterized protein</fullName>
    </submittedName>
</protein>
<comment type="caution">
    <text evidence="1">The sequence shown here is derived from an EMBL/GenBank/DDBJ whole genome shotgun (WGS) entry which is preliminary data.</text>
</comment>
<gene>
    <name evidence="1" type="ORF">A2365_02575</name>
</gene>
<sequence length="113" mass="12887">MTKWFIILFIAVSCLAFTYYKLNNDNMSYNSAKDPEELFEKINLETTLKETIDLLGNDYIDVGSGLHILIYSYDDNYAIEIRGGFLGRMEDKIRSATLTKDGKVIDQIGTLSK</sequence>
<organism evidence="1 2">
    <name type="scientific">Candidatus Nealsonbacteria bacterium RIFOXYB1_FULL_40_15</name>
    <dbReference type="NCBI Taxonomy" id="1801677"/>
    <lineage>
        <taxon>Bacteria</taxon>
        <taxon>Candidatus Nealsoniibacteriota</taxon>
    </lineage>
</organism>
<dbReference type="AlphaFoldDB" id="A0A1G2EMH8"/>
<proteinExistence type="predicted"/>
<name>A0A1G2EMH8_9BACT</name>
<dbReference type="STRING" id="1801677.A2365_02575"/>
<dbReference type="EMBL" id="MHMM01000017">
    <property type="protein sequence ID" value="OGZ26752.1"/>
    <property type="molecule type" value="Genomic_DNA"/>
</dbReference>
<evidence type="ECO:0000313" key="2">
    <source>
        <dbReference type="Proteomes" id="UP000177740"/>
    </source>
</evidence>
<accession>A0A1G2EMH8</accession>